<dbReference type="Pfam" id="PF24883">
    <property type="entry name" value="NPHP3_N"/>
    <property type="match status" value="1"/>
</dbReference>
<evidence type="ECO:0000256" key="1">
    <source>
        <dbReference type="ARBA" id="ARBA00022574"/>
    </source>
</evidence>
<feature type="repeat" description="WD" evidence="4">
    <location>
        <begin position="993"/>
        <end position="1034"/>
    </location>
</feature>
<dbReference type="GO" id="GO:0000480">
    <property type="term" value="P:endonucleolytic cleavage in 5'-ETS of tricistronic rRNA transcript (SSU-rRNA, 5.8S rRNA, LSU-rRNA)"/>
    <property type="evidence" value="ECO:0007669"/>
    <property type="project" value="TreeGrafter"/>
</dbReference>
<dbReference type="PROSITE" id="PS50294">
    <property type="entry name" value="WD_REPEATS_REGION"/>
    <property type="match status" value="7"/>
</dbReference>
<dbReference type="PROSITE" id="PS50082">
    <property type="entry name" value="WD_REPEATS_2"/>
    <property type="match status" value="7"/>
</dbReference>
<dbReference type="Proteomes" id="UP000077069">
    <property type="component" value="Unassembled WGS sequence"/>
</dbReference>
<comment type="function">
    <text evidence="3">Component of the ASTRA complex involved in chromatin remodeling.</text>
</comment>
<feature type="domain" description="NACHT" evidence="5">
    <location>
        <begin position="252"/>
        <end position="407"/>
    </location>
</feature>
<feature type="repeat" description="WD" evidence="4">
    <location>
        <begin position="909"/>
        <end position="950"/>
    </location>
</feature>
<dbReference type="SUPFAM" id="SSF52540">
    <property type="entry name" value="P-loop containing nucleoside triphosphate hydrolases"/>
    <property type="match status" value="1"/>
</dbReference>
<dbReference type="GO" id="GO:0005730">
    <property type="term" value="C:nucleolus"/>
    <property type="evidence" value="ECO:0007669"/>
    <property type="project" value="TreeGrafter"/>
</dbReference>
<dbReference type="RefSeq" id="XP_018040385.1">
    <property type="nucleotide sequence ID" value="XM_018176183.1"/>
</dbReference>
<dbReference type="GeneID" id="28759669"/>
<keyword evidence="7" id="KW-1185">Reference proteome</keyword>
<dbReference type="SUPFAM" id="SSF50978">
    <property type="entry name" value="WD40 repeat-like"/>
    <property type="match status" value="1"/>
</dbReference>
<dbReference type="SMART" id="SM00320">
    <property type="entry name" value="WD40"/>
    <property type="match status" value="7"/>
</dbReference>
<evidence type="ECO:0000313" key="7">
    <source>
        <dbReference type="Proteomes" id="UP000077069"/>
    </source>
</evidence>
<dbReference type="AlphaFoldDB" id="A0A177CSZ7"/>
<dbReference type="EMBL" id="KV441549">
    <property type="protein sequence ID" value="OAG10020.1"/>
    <property type="molecule type" value="Genomic_DNA"/>
</dbReference>
<dbReference type="InterPro" id="IPR007111">
    <property type="entry name" value="NACHT_NTPase"/>
</dbReference>
<dbReference type="GO" id="GO:0030686">
    <property type="term" value="C:90S preribosome"/>
    <property type="evidence" value="ECO:0007669"/>
    <property type="project" value="TreeGrafter"/>
</dbReference>
<dbReference type="STRING" id="1460663.A0A177CSZ7"/>
<dbReference type="PRINTS" id="PR00320">
    <property type="entry name" value="GPROTEINBRPT"/>
</dbReference>
<evidence type="ECO:0000313" key="6">
    <source>
        <dbReference type="EMBL" id="OAG10020.1"/>
    </source>
</evidence>
<dbReference type="PROSITE" id="PS00678">
    <property type="entry name" value="WD_REPEATS_1"/>
    <property type="match status" value="7"/>
</dbReference>
<dbReference type="Pfam" id="PF00400">
    <property type="entry name" value="WD40"/>
    <property type="match status" value="7"/>
</dbReference>
<dbReference type="CDD" id="cd00200">
    <property type="entry name" value="WD40"/>
    <property type="match status" value="1"/>
</dbReference>
<sequence>MNGTGKSKTGYRKIQLCAEQAVRDGLEYFWVDTCCIDKEDYAELAHAINSMFRWYRDAARCYVYLSDVSKAPSNSEDRTDPPLWEFEFRKSEWFSRGWTLQELLAPSMVEFFSCHWEKIGDKASLKRQIREITGIPDSALQGTRLSSFSDYERFSWMERRQTKKAVDRAYALLGIFDVNMMLNYDEGVESAFRRLQDQIDKLKRCLQDLRLTDPRHDKKRIEDTKGGLFKDAYRWILQNPKFGQWRDNQQNRLLWIKGDPGKGKTMLLCGIVDDLEEHMALTTLIAYFFCQATDSRINSATAVLRGLLYLLVDQQPSLVSHIQAKHDRAGRELFEDANAWVALREIFTNILQDPSIQRTHLIVDALDECVVDRDLLLDFIIEQSSASSRVKWIISSRNWPEIEQQLATVGHGVGLSLEVNAESVSTAVDIFIQQKVIHLSQRNKYDDTTKKVVQHHLSSNADGIFLWVALVCQGLKAVPKRHVRKKLSAFPAGLDSLYEQMVQHIVDSDDAELCKEILAVAAITYRPLTLQEIVTLVEQFEDTADDPESVQDIIRRCGSFLTTRESIVYFVHQSAKDFLIEKAANTIFPSGRDSAHYAVFSRSLQILSNSLQRDMYSLGAPGCTIEQVLRPDPDPLEKTRYSTIYWVDHLQSSNSLATTGHLTELQEGGLVDKFLRRKYLYWMEALSLSKSIPKGVASMAALEALIYKQTGTPILLNLVKDARRFIMYHKGAIEAAPLQVYVSALMFSPKNSLVRRLFEKEAPPWISIKPLMGENWSACLQTLEGHSSGIYSVAFSPNSRQLASGSVDRTVKVWDVGSGACLQTLEGHSNSIHSVAFSPNSRWLASASDDMTVKVWDVGTGACLQTLEGHSYSIYSVAFSPDSRWLASASYDKTIKVWDLGSGACLQTLEGHSYSIYSVAFSPDSRWLASASDDMTVKVWDVGSGACLQTLKGHSGGVLSVAFSPNSRWLSSASDDMTVKVWDVGSGACLQTLEGHRGGVHSVAFSPDSRWLASASDDMTVKVWDVGSGACLQTLEGHSGWVYSVAFSPNSRWLASASYDKTIKIWDVGSGACLQTLDIGCSLQTLSFNASSSGLLTNIGVINLDLLPSSNTTTNPEPKSPMYQATTLSPDKIWITHDSHNIIWLPSDYRPCCSAVLGNMIGIGVGTGRVWMCNVEINNH</sequence>
<dbReference type="InterPro" id="IPR019775">
    <property type="entry name" value="WD40_repeat_CS"/>
</dbReference>
<organism evidence="6 7">
    <name type="scientific">Paraphaeosphaeria sporulosa</name>
    <dbReference type="NCBI Taxonomy" id="1460663"/>
    <lineage>
        <taxon>Eukaryota</taxon>
        <taxon>Fungi</taxon>
        <taxon>Dikarya</taxon>
        <taxon>Ascomycota</taxon>
        <taxon>Pezizomycotina</taxon>
        <taxon>Dothideomycetes</taxon>
        <taxon>Pleosporomycetidae</taxon>
        <taxon>Pleosporales</taxon>
        <taxon>Massarineae</taxon>
        <taxon>Didymosphaeriaceae</taxon>
        <taxon>Paraphaeosphaeria</taxon>
    </lineage>
</organism>
<dbReference type="Gene3D" id="3.40.50.300">
    <property type="entry name" value="P-loop containing nucleotide triphosphate hydrolases"/>
    <property type="match status" value="1"/>
</dbReference>
<keyword evidence="1 4" id="KW-0853">WD repeat</keyword>
<dbReference type="InterPro" id="IPR036322">
    <property type="entry name" value="WD40_repeat_dom_sf"/>
</dbReference>
<dbReference type="InterPro" id="IPR010730">
    <property type="entry name" value="HET"/>
</dbReference>
<dbReference type="InterPro" id="IPR056884">
    <property type="entry name" value="NPHP3-like_N"/>
</dbReference>
<dbReference type="PANTHER" id="PTHR19854">
    <property type="entry name" value="TRANSDUCIN BETA-LIKE 3"/>
    <property type="match status" value="1"/>
</dbReference>
<feature type="repeat" description="WD" evidence="4">
    <location>
        <begin position="1035"/>
        <end position="1076"/>
    </location>
</feature>
<evidence type="ECO:0000256" key="3">
    <source>
        <dbReference type="ARBA" id="ARBA00037338"/>
    </source>
</evidence>
<dbReference type="FunFam" id="2.130.10.10:FF:000228">
    <property type="entry name" value="COMPASS-like H3K4 histone methylase component WDR5A"/>
    <property type="match status" value="1"/>
</dbReference>
<evidence type="ECO:0000256" key="2">
    <source>
        <dbReference type="ARBA" id="ARBA00022737"/>
    </source>
</evidence>
<dbReference type="Gene3D" id="2.130.10.10">
    <property type="entry name" value="YVTN repeat-like/Quinoprotein amine dehydrogenase"/>
    <property type="match status" value="4"/>
</dbReference>
<proteinExistence type="predicted"/>
<dbReference type="PANTHER" id="PTHR19854:SF15">
    <property type="entry name" value="TRANSDUCIN BETA-LIKE PROTEIN 3"/>
    <property type="match status" value="1"/>
</dbReference>
<dbReference type="GO" id="GO:0034511">
    <property type="term" value="F:U3 snoRNA binding"/>
    <property type="evidence" value="ECO:0007669"/>
    <property type="project" value="TreeGrafter"/>
</dbReference>
<dbReference type="OrthoDB" id="538223at2759"/>
<gene>
    <name evidence="6" type="ORF">CC84DRAFT_1138152</name>
</gene>
<name>A0A177CSZ7_9PLEO</name>
<dbReference type="InParanoid" id="A0A177CSZ7"/>
<dbReference type="GO" id="GO:0000472">
    <property type="term" value="P:endonucleolytic cleavage to generate mature 5'-end of SSU-rRNA from (SSU-rRNA, 5.8S rRNA, LSU-rRNA)"/>
    <property type="evidence" value="ECO:0007669"/>
    <property type="project" value="TreeGrafter"/>
</dbReference>
<evidence type="ECO:0000259" key="5">
    <source>
        <dbReference type="PROSITE" id="PS50837"/>
    </source>
</evidence>
<dbReference type="GO" id="GO:0035097">
    <property type="term" value="C:histone methyltransferase complex"/>
    <property type="evidence" value="ECO:0007669"/>
    <property type="project" value="UniProtKB-ARBA"/>
</dbReference>
<evidence type="ECO:0000256" key="4">
    <source>
        <dbReference type="PROSITE-ProRule" id="PRU00221"/>
    </source>
</evidence>
<feature type="repeat" description="WD" evidence="4">
    <location>
        <begin position="867"/>
        <end position="908"/>
    </location>
</feature>
<keyword evidence="2" id="KW-0677">Repeat</keyword>
<dbReference type="PROSITE" id="PS50837">
    <property type="entry name" value="NACHT"/>
    <property type="match status" value="1"/>
</dbReference>
<feature type="repeat" description="WD" evidence="4">
    <location>
        <begin position="951"/>
        <end position="992"/>
    </location>
</feature>
<dbReference type="InterPro" id="IPR020472">
    <property type="entry name" value="WD40_PAC1"/>
</dbReference>
<dbReference type="InterPro" id="IPR015943">
    <property type="entry name" value="WD40/YVTN_repeat-like_dom_sf"/>
</dbReference>
<feature type="repeat" description="WD" evidence="4">
    <location>
        <begin position="783"/>
        <end position="824"/>
    </location>
</feature>
<feature type="repeat" description="WD" evidence="4">
    <location>
        <begin position="825"/>
        <end position="866"/>
    </location>
</feature>
<reference evidence="6 7" key="1">
    <citation type="submission" date="2016-05" db="EMBL/GenBank/DDBJ databases">
        <title>Comparative analysis of secretome profiles of manganese(II)-oxidizing ascomycete fungi.</title>
        <authorList>
            <consortium name="DOE Joint Genome Institute"/>
            <person name="Zeiner C.A."/>
            <person name="Purvine S.O."/>
            <person name="Zink E.M."/>
            <person name="Wu S."/>
            <person name="Pasa-Tolic L."/>
            <person name="Chaput D.L."/>
            <person name="Haridas S."/>
            <person name="Grigoriev I.V."/>
            <person name="Santelli C.M."/>
            <person name="Hansel C.M."/>
        </authorList>
    </citation>
    <scope>NUCLEOTIDE SEQUENCE [LARGE SCALE GENOMIC DNA]</scope>
    <source>
        <strain evidence="6 7">AP3s5-JAC2a</strain>
    </source>
</reference>
<accession>A0A177CSZ7</accession>
<protein>
    <recommendedName>
        <fullName evidence="5">NACHT domain-containing protein</fullName>
    </recommendedName>
</protein>
<dbReference type="FunFam" id="3.40.50.300:FF:001638">
    <property type="entry name" value="NACHT and WD40 domain protein"/>
    <property type="match status" value="1"/>
</dbReference>
<dbReference type="InterPro" id="IPR001680">
    <property type="entry name" value="WD40_rpt"/>
</dbReference>
<dbReference type="Pfam" id="PF06985">
    <property type="entry name" value="HET"/>
    <property type="match status" value="1"/>
</dbReference>
<dbReference type="InterPro" id="IPR027417">
    <property type="entry name" value="P-loop_NTPase"/>
</dbReference>